<accession>A0A4P7U8R5</accession>
<dbReference type="RefSeq" id="WP_135831445.1">
    <property type="nucleotide sequence ID" value="NZ_BMCK01000001.1"/>
</dbReference>
<protein>
    <submittedName>
        <fullName evidence="2">PIG-L domain-containing protein</fullName>
    </submittedName>
    <submittedName>
        <fullName evidence="3">PIG-L family deacetylase</fullName>
    </submittedName>
</protein>
<proteinExistence type="predicted"/>
<dbReference type="GO" id="GO:0016137">
    <property type="term" value="P:glycoside metabolic process"/>
    <property type="evidence" value="ECO:0007669"/>
    <property type="project" value="UniProtKB-ARBA"/>
</dbReference>
<dbReference type="PANTHER" id="PTHR12993:SF11">
    <property type="entry name" value="N-ACETYLGLUCOSAMINYL-PHOSPHATIDYLINOSITOL DE-N-ACETYLASE"/>
    <property type="match status" value="1"/>
</dbReference>
<reference evidence="5" key="3">
    <citation type="journal article" date="2019" name="Int. J. Syst. Evol. Microbiol.">
        <title>The Global Catalogue of Microorganisms (GCM) 10K type strain sequencing project: providing services to taxonomists for standard genome sequencing and annotation.</title>
        <authorList>
            <consortium name="The Broad Institute Genomics Platform"/>
            <consortium name="The Broad Institute Genome Sequencing Center for Infectious Disease"/>
            <person name="Wu L."/>
            <person name="Ma J."/>
        </authorList>
    </citation>
    <scope>NUCLEOTIDE SEQUENCE [LARGE SCALE GENOMIC DNA]</scope>
    <source>
        <strain evidence="5">CCM 7403</strain>
    </source>
</reference>
<dbReference type="EMBL" id="BMCK01000001">
    <property type="protein sequence ID" value="GGD07232.1"/>
    <property type="molecule type" value="Genomic_DNA"/>
</dbReference>
<dbReference type="InterPro" id="IPR003737">
    <property type="entry name" value="GlcNAc_PI_deacetylase-related"/>
</dbReference>
<dbReference type="InterPro" id="IPR024078">
    <property type="entry name" value="LmbE-like_dom_sf"/>
</dbReference>
<evidence type="ECO:0000313" key="2">
    <source>
        <dbReference type="EMBL" id="GGD07232.1"/>
    </source>
</evidence>
<reference evidence="3" key="4">
    <citation type="submission" date="2019-03" db="EMBL/GenBank/DDBJ databases">
        <authorList>
            <person name="Huang Y."/>
        </authorList>
    </citation>
    <scope>NUCLEOTIDE SEQUENCE</scope>
    <source>
        <strain evidence="3">JCM 16608</strain>
    </source>
</reference>
<dbReference type="Gene3D" id="3.40.50.10320">
    <property type="entry name" value="LmbE-like"/>
    <property type="match status" value="1"/>
</dbReference>
<dbReference type="SUPFAM" id="SSF102588">
    <property type="entry name" value="LmbE-like"/>
    <property type="match status" value="1"/>
</dbReference>
<sequence length="221" mass="24900">MSVVLVVAAHPDDEILGAGGTLAKHVARGDEVHALVMSEGASSRYEQGAEQTLRDSARRSAEKIGFASIRLLDMPDQRLDAVPLIEVTQTLEPFVFDLQPETVYTHTPVDVNTDHGIVSRATWTACRPYSTPWLKRILAFETPSSTEWAWPLPDSGFQPNWYVDVSETLERKLEAMDQYETELRDYPHPRSLRALEERARFWGSHIGVEAAEPFVVLRARD</sequence>
<organism evidence="3 4">
    <name type="scientific">Nocardioides daphniae</name>
    <dbReference type="NCBI Taxonomy" id="402297"/>
    <lineage>
        <taxon>Bacteria</taxon>
        <taxon>Bacillati</taxon>
        <taxon>Actinomycetota</taxon>
        <taxon>Actinomycetes</taxon>
        <taxon>Propionibacteriales</taxon>
        <taxon>Nocardioidaceae</taxon>
        <taxon>Nocardioides</taxon>
    </lineage>
</organism>
<reference evidence="2" key="5">
    <citation type="submission" date="2024-05" db="EMBL/GenBank/DDBJ databases">
        <authorList>
            <person name="Sun Q."/>
            <person name="Sedlacek I."/>
        </authorList>
    </citation>
    <scope>NUCLEOTIDE SEQUENCE</scope>
    <source>
        <strain evidence="2">CCM 7403</strain>
    </source>
</reference>
<dbReference type="EMBL" id="CP038462">
    <property type="protein sequence ID" value="QCC76396.1"/>
    <property type="molecule type" value="Genomic_DNA"/>
</dbReference>
<keyword evidence="1" id="KW-0862">Zinc</keyword>
<name>A0A4P7U8R5_9ACTN</name>
<dbReference type="GO" id="GO:0016811">
    <property type="term" value="F:hydrolase activity, acting on carbon-nitrogen (but not peptide) bonds, in linear amides"/>
    <property type="evidence" value="ECO:0007669"/>
    <property type="project" value="TreeGrafter"/>
</dbReference>
<dbReference type="Proteomes" id="UP000630594">
    <property type="component" value="Unassembled WGS sequence"/>
</dbReference>
<dbReference type="KEGG" id="ndp:E2C04_02725"/>
<evidence type="ECO:0000313" key="3">
    <source>
        <dbReference type="EMBL" id="QCC76396.1"/>
    </source>
</evidence>
<evidence type="ECO:0000256" key="1">
    <source>
        <dbReference type="ARBA" id="ARBA00022833"/>
    </source>
</evidence>
<dbReference type="AlphaFoldDB" id="A0A4P7U8R5"/>
<keyword evidence="5" id="KW-1185">Reference proteome</keyword>
<dbReference type="Pfam" id="PF02585">
    <property type="entry name" value="PIG-L"/>
    <property type="match status" value="1"/>
</dbReference>
<reference evidence="2" key="2">
    <citation type="journal article" date="2014" name="Int. J. Syst. Evol. Microbiol.">
        <title>Complete genome of a new Firmicutes species belonging to the dominant human colonic microbiota ('Ruminococcus bicirculans') reveals two chromosomes and a selective capacity to utilize plant glucans.</title>
        <authorList>
            <consortium name="NISC Comparative Sequencing Program"/>
            <person name="Wegmann U."/>
            <person name="Louis P."/>
            <person name="Goesmann A."/>
            <person name="Henrissat B."/>
            <person name="Duncan S.H."/>
            <person name="Flint H.J."/>
        </authorList>
    </citation>
    <scope>NUCLEOTIDE SEQUENCE</scope>
    <source>
        <strain evidence="2">CCM 7403</strain>
    </source>
</reference>
<gene>
    <name evidence="3" type="ORF">E2C04_02725</name>
    <name evidence="2" type="ORF">GCM10007231_02440</name>
</gene>
<dbReference type="PANTHER" id="PTHR12993">
    <property type="entry name" value="N-ACETYLGLUCOSAMINYL-PHOSPHATIDYLINOSITOL DE-N-ACETYLASE-RELATED"/>
    <property type="match status" value="1"/>
</dbReference>
<evidence type="ECO:0000313" key="4">
    <source>
        <dbReference type="Proteomes" id="UP000297025"/>
    </source>
</evidence>
<evidence type="ECO:0000313" key="5">
    <source>
        <dbReference type="Proteomes" id="UP000630594"/>
    </source>
</evidence>
<dbReference type="OrthoDB" id="116799at2"/>
<dbReference type="Proteomes" id="UP000297025">
    <property type="component" value="Chromosome"/>
</dbReference>
<reference evidence="3 4" key="1">
    <citation type="journal article" date="2008" name="Int. J. Syst. Evol. Microbiol.">
        <title>Nocardioides daphniae sp. nov., isolated from Daphnia cucullata (Crustacea: Cladocera).</title>
        <authorList>
            <person name="Toth E.M."/>
            <person name="Keki Z."/>
            <person name="Homonnay Z.G."/>
            <person name="Borsodi A.K."/>
            <person name="Marialigeti K."/>
            <person name="Schumann P."/>
        </authorList>
    </citation>
    <scope>NUCLEOTIDE SEQUENCE [LARGE SCALE GENOMIC DNA]</scope>
    <source>
        <strain evidence="3 4">JCM 16608</strain>
    </source>
</reference>